<dbReference type="GO" id="GO:0005737">
    <property type="term" value="C:cytoplasm"/>
    <property type="evidence" value="ECO:0007669"/>
    <property type="project" value="TreeGrafter"/>
</dbReference>
<dbReference type="Proteomes" id="UP000309340">
    <property type="component" value="Unassembled WGS sequence"/>
</dbReference>
<organism evidence="3 4">
    <name type="scientific">Friedmanniomyces simplex</name>
    <dbReference type="NCBI Taxonomy" id="329884"/>
    <lineage>
        <taxon>Eukaryota</taxon>
        <taxon>Fungi</taxon>
        <taxon>Dikarya</taxon>
        <taxon>Ascomycota</taxon>
        <taxon>Pezizomycotina</taxon>
        <taxon>Dothideomycetes</taxon>
        <taxon>Dothideomycetidae</taxon>
        <taxon>Mycosphaerellales</taxon>
        <taxon>Teratosphaeriaceae</taxon>
        <taxon>Friedmanniomyces</taxon>
    </lineage>
</organism>
<dbReference type="PROSITE" id="PS51391">
    <property type="entry name" value="CID"/>
    <property type="match status" value="1"/>
</dbReference>
<dbReference type="AlphaFoldDB" id="A0A4U0WQY7"/>
<dbReference type="SMART" id="SM00582">
    <property type="entry name" value="RPR"/>
    <property type="match status" value="1"/>
</dbReference>
<dbReference type="InterPro" id="IPR006569">
    <property type="entry name" value="CID_dom"/>
</dbReference>
<protein>
    <recommendedName>
        <fullName evidence="2">CID domain-containing protein</fullName>
    </recommendedName>
</protein>
<dbReference type="CDD" id="cd16982">
    <property type="entry name" value="CID_Pcf11"/>
    <property type="match status" value="1"/>
</dbReference>
<name>A0A4U0WQY7_9PEZI</name>
<feature type="compositionally biased region" description="Pro residues" evidence="1">
    <location>
        <begin position="300"/>
        <end position="322"/>
    </location>
</feature>
<feature type="region of interest" description="Disordered" evidence="1">
    <location>
        <begin position="298"/>
        <end position="338"/>
    </location>
</feature>
<feature type="region of interest" description="Disordered" evidence="1">
    <location>
        <begin position="671"/>
        <end position="702"/>
    </location>
</feature>
<dbReference type="GO" id="GO:0006369">
    <property type="term" value="P:termination of RNA polymerase II transcription"/>
    <property type="evidence" value="ECO:0007669"/>
    <property type="project" value="InterPro"/>
</dbReference>
<evidence type="ECO:0000313" key="4">
    <source>
        <dbReference type="Proteomes" id="UP000309340"/>
    </source>
</evidence>
<sequence length="702" mass="75864">MSARSPRGSLSGSSDVALDFADSLKDLQQNNRYEIGNLTTIARESTEHAQAISKVLEDHIKTTAPNRKLPSLYVLDSIIKNVGTPYTVYLGRSLYSTFMEAYTLVDSATRRAMESLLKTWKEPVPGSIDPRPVFPLDTVRPIENALIRAKTAALQNQRQVQPQQMYQNTPTPPQYNGRMAAPPTPLQFQQQPQYGYGGQPPIPQQQLGQSYYPPPTPQQSQPPFTPIQQQSVDVGVLKADISALISKLQARFAANTSDQSLITQLKALLDLQTIVNAGVVTGASLQEVRNKVTALAASAPPMPAPTPQPTVPLPQWQPPQPIPHQHQASTPLQQPYQHPPPQAVALPFMQQPAPAPPLPAPSIFAPGALNDLQALLMNGQKPSTPQMRAAAPVLQHAPHSQLHSMQNNVASAPPTSTADLLAALSKSGVLSSLPTSTVAPSTPMPAIGAAPLMSSTASMLQSLQSFLPPSQQGTPTLRTAHMAGLGKPRIPMTSAALKTFRPELVRALYEDQPNQCSTCGRRFLATEEGRAKKERHLDWHFRTNQRMADPNTSRGQHRQWFVDEVEWISIPEFDPSTASAADAATGAVAKKLKQKGPEDQYLRAPAGVTRLTCSVCQEEMKSSYSDELQDWVFMNAVYYNSKPAHATCVEEMKKPLTGGAGALAAALSAAGQRQRSATPESMLGKRKAEGALAGQGARVKTG</sequence>
<gene>
    <name evidence="3" type="ORF">B0A55_08882</name>
</gene>
<dbReference type="InterPro" id="IPR008942">
    <property type="entry name" value="ENTH_VHS"/>
</dbReference>
<evidence type="ECO:0000256" key="1">
    <source>
        <dbReference type="SAM" id="MobiDB-lite"/>
    </source>
</evidence>
<dbReference type="GO" id="GO:0003729">
    <property type="term" value="F:mRNA binding"/>
    <property type="evidence" value="ECO:0007669"/>
    <property type="project" value="InterPro"/>
</dbReference>
<comment type="caution">
    <text evidence="3">The sequence shown here is derived from an EMBL/GenBank/DDBJ whole genome shotgun (WGS) entry which is preliminary data.</text>
</comment>
<dbReference type="GO" id="GO:0000993">
    <property type="term" value="F:RNA polymerase II complex binding"/>
    <property type="evidence" value="ECO:0007669"/>
    <property type="project" value="InterPro"/>
</dbReference>
<dbReference type="EMBL" id="NAJQ01000703">
    <property type="protein sequence ID" value="TKA65824.1"/>
    <property type="molecule type" value="Genomic_DNA"/>
</dbReference>
<reference evidence="3 4" key="1">
    <citation type="submission" date="2017-03" db="EMBL/GenBank/DDBJ databases">
        <title>Genomes of endolithic fungi from Antarctica.</title>
        <authorList>
            <person name="Coleine C."/>
            <person name="Masonjones S."/>
            <person name="Stajich J.E."/>
        </authorList>
    </citation>
    <scope>NUCLEOTIDE SEQUENCE [LARGE SCALE GENOMIC DNA]</scope>
    <source>
        <strain evidence="3 4">CCFEE 5184</strain>
    </source>
</reference>
<evidence type="ECO:0000259" key="2">
    <source>
        <dbReference type="PROSITE" id="PS51391"/>
    </source>
</evidence>
<dbReference type="STRING" id="329884.A0A4U0WQY7"/>
<dbReference type="FunFam" id="1.25.40.90:FF:000016">
    <property type="entry name" value="mRNA cleavage factor complex component Pcf11"/>
    <property type="match status" value="1"/>
</dbReference>
<feature type="compositionally biased region" description="Low complexity" evidence="1">
    <location>
        <begin position="323"/>
        <end position="336"/>
    </location>
</feature>
<feature type="compositionally biased region" description="Polar residues" evidence="1">
    <location>
        <begin position="153"/>
        <end position="169"/>
    </location>
</feature>
<dbReference type="Pfam" id="PF21936">
    <property type="entry name" value="Pcf11_C"/>
    <property type="match status" value="1"/>
</dbReference>
<dbReference type="PANTHER" id="PTHR15921:SF3">
    <property type="entry name" value="PRE-MRNA CLEAVAGE COMPLEX 2 PROTEIN PCF11"/>
    <property type="match status" value="1"/>
</dbReference>
<dbReference type="SUPFAM" id="SSF48464">
    <property type="entry name" value="ENTH/VHS domain"/>
    <property type="match status" value="1"/>
</dbReference>
<dbReference type="InterPro" id="IPR045154">
    <property type="entry name" value="PCF11-like"/>
</dbReference>
<keyword evidence="4" id="KW-1185">Reference proteome</keyword>
<dbReference type="InterPro" id="IPR047415">
    <property type="entry name" value="Pcf11_CID"/>
</dbReference>
<evidence type="ECO:0000313" key="3">
    <source>
        <dbReference type="EMBL" id="TKA65824.1"/>
    </source>
</evidence>
<dbReference type="GO" id="GO:0031124">
    <property type="term" value="P:mRNA 3'-end processing"/>
    <property type="evidence" value="ECO:0007669"/>
    <property type="project" value="InterPro"/>
</dbReference>
<proteinExistence type="predicted"/>
<dbReference type="InterPro" id="IPR054127">
    <property type="entry name" value="Pcf11_C"/>
</dbReference>
<feature type="domain" description="CID" evidence="2">
    <location>
        <begin position="12"/>
        <end position="150"/>
    </location>
</feature>
<dbReference type="PANTHER" id="PTHR15921">
    <property type="entry name" value="PRE-MRNA CLEAVAGE COMPLEX II"/>
    <property type="match status" value="1"/>
</dbReference>
<feature type="region of interest" description="Disordered" evidence="1">
    <location>
        <begin position="153"/>
        <end position="226"/>
    </location>
</feature>
<dbReference type="OrthoDB" id="343582at2759"/>
<dbReference type="Pfam" id="PF04818">
    <property type="entry name" value="CID"/>
    <property type="match status" value="1"/>
</dbReference>
<accession>A0A4U0WQY7</accession>
<dbReference type="GO" id="GO:0005849">
    <property type="term" value="C:mRNA cleavage factor complex"/>
    <property type="evidence" value="ECO:0007669"/>
    <property type="project" value="TreeGrafter"/>
</dbReference>
<dbReference type="Gene3D" id="1.25.40.90">
    <property type="match status" value="1"/>
</dbReference>